<protein>
    <recommendedName>
        <fullName evidence="3">histidine kinase</fullName>
        <ecNumber evidence="3">2.7.13.3</ecNumber>
    </recommendedName>
</protein>
<dbReference type="KEGG" id="hprf:HLPR_03070"/>
<dbReference type="InterPro" id="IPR036890">
    <property type="entry name" value="HATPase_C_sf"/>
</dbReference>
<dbReference type="InterPro" id="IPR036097">
    <property type="entry name" value="HisK_dim/P_sf"/>
</dbReference>
<evidence type="ECO:0000256" key="9">
    <source>
        <dbReference type="ARBA" id="ARBA00022989"/>
    </source>
</evidence>
<comment type="subcellular location">
    <subcellularLocation>
        <location evidence="2">Cell membrane</location>
        <topology evidence="2">Multi-pass membrane protein</topology>
    </subcellularLocation>
</comment>
<evidence type="ECO:0000256" key="3">
    <source>
        <dbReference type="ARBA" id="ARBA00012438"/>
    </source>
</evidence>
<evidence type="ECO:0000256" key="10">
    <source>
        <dbReference type="ARBA" id="ARBA00023012"/>
    </source>
</evidence>
<proteinExistence type="predicted"/>
<keyword evidence="17" id="KW-1185">Reference proteome</keyword>
<dbReference type="SUPFAM" id="SSF55874">
    <property type="entry name" value="ATPase domain of HSP90 chaperone/DNA topoisomerase II/histidine kinase"/>
    <property type="match status" value="1"/>
</dbReference>
<name>A0AAU9E0C4_9FIRM</name>
<evidence type="ECO:0000259" key="14">
    <source>
        <dbReference type="PROSITE" id="PS50109"/>
    </source>
</evidence>
<dbReference type="GO" id="GO:0005886">
    <property type="term" value="C:plasma membrane"/>
    <property type="evidence" value="ECO:0007669"/>
    <property type="project" value="UniProtKB-SubCell"/>
</dbReference>
<dbReference type="SMART" id="SM00304">
    <property type="entry name" value="HAMP"/>
    <property type="match status" value="1"/>
</dbReference>
<dbReference type="EMBL" id="AP028654">
    <property type="protein sequence ID" value="BEP27976.1"/>
    <property type="molecule type" value="Genomic_DNA"/>
</dbReference>
<keyword evidence="11 13" id="KW-0472">Membrane</keyword>
<evidence type="ECO:0000256" key="11">
    <source>
        <dbReference type="ARBA" id="ARBA00023136"/>
    </source>
</evidence>
<evidence type="ECO:0000256" key="1">
    <source>
        <dbReference type="ARBA" id="ARBA00000085"/>
    </source>
</evidence>
<evidence type="ECO:0000256" key="8">
    <source>
        <dbReference type="ARBA" id="ARBA00022777"/>
    </source>
</evidence>
<keyword evidence="8" id="KW-0418">Kinase</keyword>
<dbReference type="InterPro" id="IPR003660">
    <property type="entry name" value="HAMP_dom"/>
</dbReference>
<organism evidence="16 17">
    <name type="scientific">Helicovermis profundi</name>
    <dbReference type="NCBI Taxonomy" id="3065157"/>
    <lineage>
        <taxon>Bacteria</taxon>
        <taxon>Bacillati</taxon>
        <taxon>Bacillota</taxon>
        <taxon>Clostridia</taxon>
        <taxon>Helicovermis</taxon>
    </lineage>
</organism>
<dbReference type="PROSITE" id="PS50885">
    <property type="entry name" value="HAMP"/>
    <property type="match status" value="1"/>
</dbReference>
<dbReference type="SUPFAM" id="SSF158472">
    <property type="entry name" value="HAMP domain-like"/>
    <property type="match status" value="1"/>
</dbReference>
<dbReference type="InterPro" id="IPR003661">
    <property type="entry name" value="HisK_dim/P_dom"/>
</dbReference>
<dbReference type="Gene3D" id="6.10.340.10">
    <property type="match status" value="1"/>
</dbReference>
<feature type="domain" description="HAMP" evidence="15">
    <location>
        <begin position="226"/>
        <end position="279"/>
    </location>
</feature>
<evidence type="ECO:0000256" key="5">
    <source>
        <dbReference type="ARBA" id="ARBA00022553"/>
    </source>
</evidence>
<evidence type="ECO:0000256" key="2">
    <source>
        <dbReference type="ARBA" id="ARBA00004651"/>
    </source>
</evidence>
<dbReference type="Proteomes" id="UP001321786">
    <property type="component" value="Chromosome"/>
</dbReference>
<dbReference type="InterPro" id="IPR003594">
    <property type="entry name" value="HATPase_dom"/>
</dbReference>
<dbReference type="CDD" id="cd06225">
    <property type="entry name" value="HAMP"/>
    <property type="match status" value="1"/>
</dbReference>
<dbReference type="InterPro" id="IPR004358">
    <property type="entry name" value="Sig_transdc_His_kin-like_C"/>
</dbReference>
<keyword evidence="10" id="KW-0902">Two-component regulatory system</keyword>
<keyword evidence="5" id="KW-0597">Phosphoprotein</keyword>
<dbReference type="InterPro" id="IPR033480">
    <property type="entry name" value="sCache_2"/>
</dbReference>
<dbReference type="Pfam" id="PF00672">
    <property type="entry name" value="HAMP"/>
    <property type="match status" value="1"/>
</dbReference>
<dbReference type="InterPro" id="IPR005467">
    <property type="entry name" value="His_kinase_dom"/>
</dbReference>
<evidence type="ECO:0000256" key="13">
    <source>
        <dbReference type="SAM" id="Phobius"/>
    </source>
</evidence>
<sequence>MKNNVFKLNIQKKLIFVIGSLLVITNLIVGIISYNTAKSEIEKAGKINMINTVNMIKQIIELENSQVLSGTKTLERAQTDVKEYILGKMDENGERPINKNILLGNLGYVFILDKEGNEIAHPYIEGVNVWNAKDMKTGKQLIAREVISKAYSGGGFTRFYWTLPYSEKIGGKLAFSNIDPYWGWIIVAAEYEEDLNKGSLVIIKVISNLLVFVFLYTSIAVILFSSHISEPIEHITNAIKKVANGDLNIEPLKIKNHDETGDLNNSFELMLFNLKNEIDKRKTVQIELETLNESLEKTVKNRTIDLKKNNSELLLTNKELENAINELKQMQNQLIESEKMAALGNLVAGIAHEMNTPLGVAVTTFSHLDKESKLLEKSYKNNKLKKSDMTNYFSIFSEASEILMYNINRAVMLIQSFKRIAVDQNTEEKMSFNIYEYLNTILLSLKHEYKRRKIEFIINCDEELTINSVPGAFSHIFTNFIMNSIVHGFKDRQGGIINIDIKEEKNILKIEYSDNGSGIEKENLKKVFEPFFTTNRGNGGSGLGLNIVYSIVTQQLKGTIVVESKKSIGTKFIVRVPIKS</sequence>
<reference evidence="16 17" key="1">
    <citation type="submission" date="2023-08" db="EMBL/GenBank/DDBJ databases">
        <title>Helicovermis profunda gen. nov., sp. nov., a novel mesophilic, fermentative bacterium within the Bacillota from a deep-sea hydrothermal vent chimney.</title>
        <authorList>
            <person name="Miyazaki U."/>
            <person name="Mizutani D."/>
            <person name="Hashimoto Y."/>
            <person name="Tame A."/>
            <person name="Sawayama S."/>
            <person name="Miyazaki J."/>
            <person name="Takai K."/>
            <person name="Nakagawa S."/>
        </authorList>
    </citation>
    <scope>NUCLEOTIDE SEQUENCE [LARGE SCALE GENOMIC DNA]</scope>
    <source>
        <strain evidence="16 17">S502</strain>
    </source>
</reference>
<dbReference type="EC" id="2.7.13.3" evidence="3"/>
<feature type="domain" description="Histidine kinase" evidence="14">
    <location>
        <begin position="349"/>
        <end position="580"/>
    </location>
</feature>
<gene>
    <name evidence="16" type="ORF">HLPR_03070</name>
</gene>
<keyword evidence="4" id="KW-1003">Cell membrane</keyword>
<feature type="transmembrane region" description="Helical" evidence="13">
    <location>
        <begin position="205"/>
        <end position="224"/>
    </location>
</feature>
<dbReference type="Pfam" id="PF17200">
    <property type="entry name" value="sCache_2"/>
    <property type="match status" value="1"/>
</dbReference>
<keyword evidence="6" id="KW-0808">Transferase</keyword>
<keyword evidence="12" id="KW-0175">Coiled coil</keyword>
<dbReference type="RefSeq" id="WP_338536333.1">
    <property type="nucleotide sequence ID" value="NZ_AP028654.1"/>
</dbReference>
<evidence type="ECO:0000256" key="7">
    <source>
        <dbReference type="ARBA" id="ARBA00022692"/>
    </source>
</evidence>
<dbReference type="SMART" id="SM00387">
    <property type="entry name" value="HATPase_c"/>
    <property type="match status" value="1"/>
</dbReference>
<accession>A0AAU9E0C4</accession>
<dbReference type="PANTHER" id="PTHR43065">
    <property type="entry name" value="SENSOR HISTIDINE KINASE"/>
    <property type="match status" value="1"/>
</dbReference>
<dbReference type="Gene3D" id="3.30.565.10">
    <property type="entry name" value="Histidine kinase-like ATPase, C-terminal domain"/>
    <property type="match status" value="1"/>
</dbReference>
<evidence type="ECO:0000256" key="4">
    <source>
        <dbReference type="ARBA" id="ARBA00022475"/>
    </source>
</evidence>
<dbReference type="PANTHER" id="PTHR43065:SF47">
    <property type="match status" value="1"/>
</dbReference>
<dbReference type="SMART" id="SM01049">
    <property type="entry name" value="Cache_2"/>
    <property type="match status" value="1"/>
</dbReference>
<dbReference type="CDD" id="cd00082">
    <property type="entry name" value="HisKA"/>
    <property type="match status" value="1"/>
</dbReference>
<keyword evidence="7 13" id="KW-0812">Transmembrane</keyword>
<dbReference type="Pfam" id="PF02518">
    <property type="entry name" value="HATPase_c"/>
    <property type="match status" value="1"/>
</dbReference>
<evidence type="ECO:0000256" key="12">
    <source>
        <dbReference type="SAM" id="Coils"/>
    </source>
</evidence>
<evidence type="ECO:0000256" key="6">
    <source>
        <dbReference type="ARBA" id="ARBA00022679"/>
    </source>
</evidence>
<dbReference type="AlphaFoldDB" id="A0AAU9E0C4"/>
<dbReference type="GO" id="GO:0000155">
    <property type="term" value="F:phosphorelay sensor kinase activity"/>
    <property type="evidence" value="ECO:0007669"/>
    <property type="project" value="InterPro"/>
</dbReference>
<feature type="transmembrane region" description="Helical" evidence="13">
    <location>
        <begin position="14"/>
        <end position="34"/>
    </location>
</feature>
<dbReference type="Gene3D" id="1.10.287.130">
    <property type="match status" value="1"/>
</dbReference>
<feature type="coiled-coil region" evidence="12">
    <location>
        <begin position="274"/>
        <end position="340"/>
    </location>
</feature>
<evidence type="ECO:0000313" key="17">
    <source>
        <dbReference type="Proteomes" id="UP001321786"/>
    </source>
</evidence>
<dbReference type="Gene3D" id="3.30.450.20">
    <property type="entry name" value="PAS domain"/>
    <property type="match status" value="1"/>
</dbReference>
<dbReference type="PRINTS" id="PR00344">
    <property type="entry name" value="BCTRLSENSOR"/>
</dbReference>
<dbReference type="SUPFAM" id="SSF47384">
    <property type="entry name" value="Homodimeric domain of signal transducing histidine kinase"/>
    <property type="match status" value="1"/>
</dbReference>
<dbReference type="PROSITE" id="PS50109">
    <property type="entry name" value="HIS_KIN"/>
    <property type="match status" value="1"/>
</dbReference>
<comment type="catalytic activity">
    <reaction evidence="1">
        <text>ATP + protein L-histidine = ADP + protein N-phospho-L-histidine.</text>
        <dbReference type="EC" id="2.7.13.3"/>
    </reaction>
</comment>
<evidence type="ECO:0000259" key="15">
    <source>
        <dbReference type="PROSITE" id="PS50885"/>
    </source>
</evidence>
<evidence type="ECO:0000313" key="16">
    <source>
        <dbReference type="EMBL" id="BEP27976.1"/>
    </source>
</evidence>
<keyword evidence="9 13" id="KW-1133">Transmembrane helix</keyword>